<keyword evidence="3 5" id="KW-1133">Transmembrane helix</keyword>
<feature type="transmembrane region" description="Helical" evidence="5">
    <location>
        <begin position="84"/>
        <end position="104"/>
    </location>
</feature>
<dbReference type="Pfam" id="PF04932">
    <property type="entry name" value="Wzy_C"/>
    <property type="match status" value="1"/>
</dbReference>
<evidence type="ECO:0000256" key="2">
    <source>
        <dbReference type="ARBA" id="ARBA00022692"/>
    </source>
</evidence>
<feature type="transmembrane region" description="Helical" evidence="5">
    <location>
        <begin position="37"/>
        <end position="53"/>
    </location>
</feature>
<protein>
    <submittedName>
        <fullName evidence="7">Polymerase</fullName>
    </submittedName>
</protein>
<feature type="transmembrane region" description="Helical" evidence="5">
    <location>
        <begin position="284"/>
        <end position="304"/>
    </location>
</feature>
<organism evidence="7 8">
    <name type="scientific">Mycobacterium decipiens</name>
    <dbReference type="NCBI Taxonomy" id="1430326"/>
    <lineage>
        <taxon>Bacteria</taxon>
        <taxon>Bacillati</taxon>
        <taxon>Actinomycetota</taxon>
        <taxon>Actinomycetes</taxon>
        <taxon>Mycobacteriales</taxon>
        <taxon>Mycobacteriaceae</taxon>
        <taxon>Mycobacterium</taxon>
    </lineage>
</organism>
<reference evidence="7 8" key="1">
    <citation type="submission" date="2017-04" db="EMBL/GenBank/DDBJ databases">
        <title>The new phylogeny of genus Mycobacterium.</title>
        <authorList>
            <person name="Tortoli E."/>
            <person name="Trovato A."/>
            <person name="Cirillo D.M."/>
        </authorList>
    </citation>
    <scope>NUCLEOTIDE SEQUENCE [LARGE SCALE GENOMIC DNA]</scope>
    <source>
        <strain evidence="7 8">TBL 1200985</strain>
    </source>
</reference>
<evidence type="ECO:0000313" key="7">
    <source>
        <dbReference type="EMBL" id="OSC40979.1"/>
    </source>
</evidence>
<feature type="transmembrane region" description="Helical" evidence="5">
    <location>
        <begin position="111"/>
        <end position="130"/>
    </location>
</feature>
<evidence type="ECO:0000256" key="3">
    <source>
        <dbReference type="ARBA" id="ARBA00022989"/>
    </source>
</evidence>
<comment type="subcellular location">
    <subcellularLocation>
        <location evidence="1">Membrane</location>
        <topology evidence="1">Multi-pass membrane protein</topology>
    </subcellularLocation>
</comment>
<accession>A0A1X2LV96</accession>
<dbReference type="GO" id="GO:0016020">
    <property type="term" value="C:membrane"/>
    <property type="evidence" value="ECO:0007669"/>
    <property type="project" value="UniProtKB-SubCell"/>
</dbReference>
<gene>
    <name evidence="7" type="ORF">B8W66_11015</name>
</gene>
<evidence type="ECO:0000256" key="4">
    <source>
        <dbReference type="ARBA" id="ARBA00023136"/>
    </source>
</evidence>
<feature type="transmembrane region" description="Helical" evidence="5">
    <location>
        <begin position="237"/>
        <end position="254"/>
    </location>
</feature>
<dbReference type="STRING" id="1430326.B8W66_11015"/>
<dbReference type="InterPro" id="IPR007016">
    <property type="entry name" value="O-antigen_ligase-rel_domated"/>
</dbReference>
<feature type="transmembrane region" description="Helical" evidence="5">
    <location>
        <begin position="60"/>
        <end position="78"/>
    </location>
</feature>
<proteinExistence type="predicted"/>
<sequence>MIRYLRSRHRLAMAAAVVAMFVVGSFGYGVLSVRDTTGGVILIGATFGLVVYWTKPELMIGVALFLAFAALPEGLHVGKVIGPVSIYAYHVVALLAICFVLPVVRLRLAGYLLPGMFALTVVYFAAVGFATGHSAAIVAREATFLLEMVAGFVLALLIVYGSYIKLSINAIVVTLWFSAGMAVLSSSGGIRLAGRLESLESATGHSATRVITTTLIPAIAVLAALVAAQIVGRVKPVAYLGLGLPALIVSVLAFSRNTLLAVGVAAVVAFFASLGWSAVRRATLLAIAGAGLLVVTVAAALFLLQQSTAGAWLGDQIAGFSHRVLGGISTGVLATDSSTLARLAEDANLNRAISQAPVFGHGLGYAYQLPFGHDPDEFTETLGTTYSHNFYLWWLAKSGAVGMAAFALFALTPLVRALRSASVSAKASAAVSIGLLVMCIIDPLPEDPANAMTLGMALGSALAFARPWRIGPARDADLTDGGQLGWVPTERVPAGVAL</sequence>
<evidence type="ECO:0000256" key="1">
    <source>
        <dbReference type="ARBA" id="ARBA00004141"/>
    </source>
</evidence>
<dbReference type="Proteomes" id="UP000193247">
    <property type="component" value="Unassembled WGS sequence"/>
</dbReference>
<feature type="transmembrane region" description="Helical" evidence="5">
    <location>
        <begin position="142"/>
        <end position="163"/>
    </location>
</feature>
<feature type="transmembrane region" description="Helical" evidence="5">
    <location>
        <begin position="170"/>
        <end position="190"/>
    </location>
</feature>
<feature type="transmembrane region" description="Helical" evidence="5">
    <location>
        <begin position="210"/>
        <end position="230"/>
    </location>
</feature>
<dbReference type="OrthoDB" id="5025770at2"/>
<dbReference type="EMBL" id="NCXP01000010">
    <property type="protein sequence ID" value="OSC40979.1"/>
    <property type="molecule type" value="Genomic_DNA"/>
</dbReference>
<keyword evidence="8" id="KW-1185">Reference proteome</keyword>
<feature type="transmembrane region" description="Helical" evidence="5">
    <location>
        <begin position="260"/>
        <end position="279"/>
    </location>
</feature>
<comment type="caution">
    <text evidence="7">The sequence shown here is derived from an EMBL/GenBank/DDBJ whole genome shotgun (WGS) entry which is preliminary data.</text>
</comment>
<name>A0A1X2LV96_9MYCO</name>
<evidence type="ECO:0000256" key="5">
    <source>
        <dbReference type="SAM" id="Phobius"/>
    </source>
</evidence>
<keyword evidence="2 5" id="KW-0812">Transmembrane</keyword>
<dbReference type="AlphaFoldDB" id="A0A1X2LV96"/>
<feature type="transmembrane region" description="Helical" evidence="5">
    <location>
        <begin position="391"/>
        <end position="411"/>
    </location>
</feature>
<feature type="domain" description="O-antigen ligase-related" evidence="6">
    <location>
        <begin position="246"/>
        <end position="407"/>
    </location>
</feature>
<keyword evidence="4 5" id="KW-0472">Membrane</keyword>
<evidence type="ECO:0000259" key="6">
    <source>
        <dbReference type="Pfam" id="PF04932"/>
    </source>
</evidence>
<feature type="transmembrane region" description="Helical" evidence="5">
    <location>
        <begin position="12"/>
        <end position="31"/>
    </location>
</feature>
<evidence type="ECO:0000313" key="8">
    <source>
        <dbReference type="Proteomes" id="UP000193247"/>
    </source>
</evidence>